<accession>A0A0E2EFQ3</accession>
<dbReference type="GO" id="GO:0032259">
    <property type="term" value="P:methylation"/>
    <property type="evidence" value="ECO:0007669"/>
    <property type="project" value="UniProtKB-KW"/>
</dbReference>
<organism evidence="7">
    <name type="scientific">Treponema denticola H-22</name>
    <dbReference type="NCBI Taxonomy" id="999432"/>
    <lineage>
        <taxon>Bacteria</taxon>
        <taxon>Pseudomonadati</taxon>
        <taxon>Spirochaetota</taxon>
        <taxon>Spirochaetia</taxon>
        <taxon>Spirochaetales</taxon>
        <taxon>Treponemataceae</taxon>
        <taxon>Treponema</taxon>
    </lineage>
</organism>
<dbReference type="InterPro" id="IPR050903">
    <property type="entry name" value="Bact_Chemotaxis_MeTrfase"/>
</dbReference>
<dbReference type="SUPFAM" id="SSF47757">
    <property type="entry name" value="Chemotaxis receptor methyltransferase CheR, N-terminal domain"/>
    <property type="match status" value="1"/>
</dbReference>
<comment type="caution">
    <text evidence="7">The sequence shown here is derived from an EMBL/GenBank/DDBJ whole genome shotgun (WGS) entry which is preliminary data.</text>
</comment>
<name>A0A0E2EFQ3_TREDN</name>
<dbReference type="Pfam" id="PF01739">
    <property type="entry name" value="CheR"/>
    <property type="match status" value="1"/>
</dbReference>
<dbReference type="PATRIC" id="fig|999432.5.peg.2140"/>
<evidence type="ECO:0000256" key="1">
    <source>
        <dbReference type="ARBA" id="ARBA00001541"/>
    </source>
</evidence>
<dbReference type="InterPro" id="IPR022641">
    <property type="entry name" value="CheR_N"/>
</dbReference>
<dbReference type="PIRSF" id="PIRSF000410">
    <property type="entry name" value="CheR"/>
    <property type="match status" value="1"/>
</dbReference>
<dbReference type="GO" id="GO:0008983">
    <property type="term" value="F:protein-glutamate O-methyltransferase activity"/>
    <property type="evidence" value="ECO:0007669"/>
    <property type="project" value="UniProtKB-EC"/>
</dbReference>
<evidence type="ECO:0000256" key="5">
    <source>
        <dbReference type="ARBA" id="ARBA00022691"/>
    </source>
</evidence>
<protein>
    <recommendedName>
        <fullName evidence="2">protein-glutamate O-methyltransferase</fullName>
        <ecNumber evidence="2">2.1.1.80</ecNumber>
    </recommendedName>
</protein>
<keyword evidence="3" id="KW-0489">Methyltransferase</keyword>
<feature type="domain" description="CheR-type methyltransferase" evidence="6">
    <location>
        <begin position="1"/>
        <end position="271"/>
    </location>
</feature>
<comment type="catalytic activity">
    <reaction evidence="1">
        <text>L-glutamyl-[protein] + S-adenosyl-L-methionine = [protein]-L-glutamate 5-O-methyl ester + S-adenosyl-L-homocysteine</text>
        <dbReference type="Rhea" id="RHEA:24452"/>
        <dbReference type="Rhea" id="RHEA-COMP:10208"/>
        <dbReference type="Rhea" id="RHEA-COMP:10311"/>
        <dbReference type="ChEBI" id="CHEBI:29973"/>
        <dbReference type="ChEBI" id="CHEBI:57856"/>
        <dbReference type="ChEBI" id="CHEBI:59789"/>
        <dbReference type="ChEBI" id="CHEBI:82795"/>
        <dbReference type="EC" id="2.1.1.80"/>
    </reaction>
</comment>
<dbReference type="AlphaFoldDB" id="A0A0E2EFQ3"/>
<dbReference type="EC" id="2.1.1.80" evidence="2"/>
<dbReference type="Pfam" id="PF03705">
    <property type="entry name" value="CheR_N"/>
    <property type="match status" value="1"/>
</dbReference>
<evidence type="ECO:0000256" key="2">
    <source>
        <dbReference type="ARBA" id="ARBA00012534"/>
    </source>
</evidence>
<dbReference type="EMBL" id="AGDV01000020">
    <property type="protein sequence ID" value="EMB31679.1"/>
    <property type="molecule type" value="Genomic_DNA"/>
</dbReference>
<evidence type="ECO:0000256" key="3">
    <source>
        <dbReference type="ARBA" id="ARBA00022603"/>
    </source>
</evidence>
<dbReference type="InterPro" id="IPR036804">
    <property type="entry name" value="CheR_N_sf"/>
</dbReference>
<dbReference type="PANTHER" id="PTHR24422:SF10">
    <property type="entry name" value="CHEMOTAXIS PROTEIN METHYLTRANSFERASE 2"/>
    <property type="match status" value="1"/>
</dbReference>
<proteinExistence type="predicted"/>
<dbReference type="InterPro" id="IPR026024">
    <property type="entry name" value="Chemotaxis_MeTrfase_CheR"/>
</dbReference>
<dbReference type="Proteomes" id="UP000011705">
    <property type="component" value="Chromosome"/>
</dbReference>
<dbReference type="PRINTS" id="PR00996">
    <property type="entry name" value="CHERMTFRASE"/>
</dbReference>
<dbReference type="SUPFAM" id="SSF53335">
    <property type="entry name" value="S-adenosyl-L-methionine-dependent methyltransferases"/>
    <property type="match status" value="1"/>
</dbReference>
<dbReference type="Gene3D" id="3.40.50.150">
    <property type="entry name" value="Vaccinia Virus protein VP39"/>
    <property type="match status" value="1"/>
</dbReference>
<dbReference type="InterPro" id="IPR029063">
    <property type="entry name" value="SAM-dependent_MTases_sf"/>
</dbReference>
<dbReference type="InterPro" id="IPR022642">
    <property type="entry name" value="CheR_C"/>
</dbReference>
<evidence type="ECO:0000256" key="4">
    <source>
        <dbReference type="ARBA" id="ARBA00022679"/>
    </source>
</evidence>
<keyword evidence="5" id="KW-0949">S-adenosyl-L-methionine</keyword>
<dbReference type="SMART" id="SM00138">
    <property type="entry name" value="MeTrc"/>
    <property type="match status" value="1"/>
</dbReference>
<dbReference type="Gene3D" id="1.10.155.10">
    <property type="entry name" value="Chemotaxis receptor methyltransferase CheR, N-terminal domain"/>
    <property type="match status" value="1"/>
</dbReference>
<dbReference type="PANTHER" id="PTHR24422">
    <property type="entry name" value="CHEMOTAXIS PROTEIN METHYLTRANSFERASE"/>
    <property type="match status" value="1"/>
</dbReference>
<keyword evidence="4" id="KW-0808">Transferase</keyword>
<dbReference type="RefSeq" id="WP_002685460.1">
    <property type="nucleotide sequence ID" value="NZ_CM001795.1"/>
</dbReference>
<evidence type="ECO:0000259" key="6">
    <source>
        <dbReference type="PROSITE" id="PS50123"/>
    </source>
</evidence>
<evidence type="ECO:0000313" key="7">
    <source>
        <dbReference type="EMBL" id="EMB31679.1"/>
    </source>
</evidence>
<gene>
    <name evidence="7" type="ORF">HMPREF9726_02059</name>
</gene>
<reference evidence="7" key="1">
    <citation type="submission" date="2012-01" db="EMBL/GenBank/DDBJ databases">
        <title>The Genome Sequence of Treponema denticola H-22.</title>
        <authorList>
            <consortium name="The Broad Institute Genome Sequencing Platform"/>
            <person name="Earl A."/>
            <person name="Ward D."/>
            <person name="Feldgarden M."/>
            <person name="Gevers D."/>
            <person name="Blanton J.M."/>
            <person name="Fenno C.J."/>
            <person name="Baranova O.V."/>
            <person name="Mathney J."/>
            <person name="Dewhirst F.E."/>
            <person name="Izard J."/>
            <person name="Young S.K."/>
            <person name="Zeng Q."/>
            <person name="Gargeya S."/>
            <person name="Fitzgerald M."/>
            <person name="Haas B."/>
            <person name="Abouelleil A."/>
            <person name="Alvarado L."/>
            <person name="Arachchi H.M."/>
            <person name="Berlin A."/>
            <person name="Chapman S.B."/>
            <person name="Gearin G."/>
            <person name="Goldberg J."/>
            <person name="Griggs A."/>
            <person name="Gujja S."/>
            <person name="Hansen M."/>
            <person name="Heiman D."/>
            <person name="Howarth C."/>
            <person name="Larimer J."/>
            <person name="Lui A."/>
            <person name="MacDonald P.J.P."/>
            <person name="McCowen C."/>
            <person name="Montmayeur A."/>
            <person name="Murphy C."/>
            <person name="Neiman D."/>
            <person name="Pearson M."/>
            <person name="Priest M."/>
            <person name="Roberts A."/>
            <person name="Saif S."/>
            <person name="Shea T."/>
            <person name="Sisk P."/>
            <person name="Stolte C."/>
            <person name="Sykes S."/>
            <person name="Wortman J."/>
            <person name="Nusbaum C."/>
            <person name="Birren B."/>
        </authorList>
    </citation>
    <scope>NUCLEOTIDE SEQUENCE [LARGE SCALE GENOMIC DNA]</scope>
    <source>
        <strain evidence="7">H-22</strain>
    </source>
</reference>
<dbReference type="HOGENOM" id="CLU_025854_1_1_12"/>
<dbReference type="PROSITE" id="PS50123">
    <property type="entry name" value="CHER"/>
    <property type="match status" value="1"/>
</dbReference>
<sequence>MADFLTDQEFRMFSDLIYTASGITFSDTNRSILESRLKEKLRDKKLEKVSDYYAMLMKDSEEQKSLLDSVTTNLTRFFRNQPHFDALENYVIPELVKVKKAEGKNKLKIWSAGCSTGEEPYTIAMVMKKHLPAGFSAEITASDLSLKCLLVGKTGFYQESRVAGIPEDYLKLYFDKLNDGYQVKKDIMQMVNFDYHNLKHDSKHTDFDLVFCRNVLIYFDEPVQKEVIDRFWRAMSPKSFLFIGHSESLFGMETQFKFLKTDWACFYQKGF</sequence>
<dbReference type="InterPro" id="IPR000780">
    <property type="entry name" value="CheR_MeTrfase"/>
</dbReference>